<name>A0A507BWJ2_9FUNG</name>
<comment type="caution">
    <text evidence="4">The sequence shown here is derived from an EMBL/GenBank/DDBJ whole genome shotgun (WGS) entry which is preliminary data.</text>
</comment>
<evidence type="ECO:0000256" key="2">
    <source>
        <dbReference type="ARBA" id="ARBA00022741"/>
    </source>
</evidence>
<dbReference type="SUPFAM" id="SSF53067">
    <property type="entry name" value="Actin-like ATPase domain"/>
    <property type="match status" value="2"/>
</dbReference>
<organism evidence="4 5">
    <name type="scientific">Synchytrium microbalum</name>
    <dbReference type="NCBI Taxonomy" id="1806994"/>
    <lineage>
        <taxon>Eukaryota</taxon>
        <taxon>Fungi</taxon>
        <taxon>Fungi incertae sedis</taxon>
        <taxon>Chytridiomycota</taxon>
        <taxon>Chytridiomycota incertae sedis</taxon>
        <taxon>Chytridiomycetes</taxon>
        <taxon>Synchytriales</taxon>
        <taxon>Synchytriaceae</taxon>
        <taxon>Synchytrium</taxon>
    </lineage>
</organism>
<dbReference type="RefSeq" id="XP_031021920.1">
    <property type="nucleotide sequence ID" value="XM_031172109.1"/>
</dbReference>
<reference evidence="4 5" key="1">
    <citation type="journal article" date="2019" name="Sci. Rep.">
        <title>Comparative genomics of chytrid fungi reveal insights into the obligate biotrophic and pathogenic lifestyle of Synchytrium endobioticum.</title>
        <authorList>
            <person name="van de Vossenberg B.T.L.H."/>
            <person name="Warris S."/>
            <person name="Nguyen H.D.T."/>
            <person name="van Gent-Pelzer M.P.E."/>
            <person name="Joly D.L."/>
            <person name="van de Geest H.C."/>
            <person name="Bonants P.J.M."/>
            <person name="Smith D.S."/>
            <person name="Levesque C.A."/>
            <person name="van der Lee T.A.J."/>
        </authorList>
    </citation>
    <scope>NUCLEOTIDE SEQUENCE [LARGE SCALE GENOMIC DNA]</scope>
    <source>
        <strain evidence="4 5">JEL517</strain>
    </source>
</reference>
<keyword evidence="3" id="KW-0067">ATP-binding</keyword>
<dbReference type="GO" id="GO:0140662">
    <property type="term" value="F:ATP-dependent protein folding chaperone"/>
    <property type="evidence" value="ECO:0007669"/>
    <property type="project" value="InterPro"/>
</dbReference>
<dbReference type="PANTHER" id="PTHR45639">
    <property type="entry name" value="HSC70CB, ISOFORM G-RELATED"/>
    <property type="match status" value="1"/>
</dbReference>
<dbReference type="InterPro" id="IPR029047">
    <property type="entry name" value="HSP70_peptide-bd_sf"/>
</dbReference>
<dbReference type="PRINTS" id="PR00301">
    <property type="entry name" value="HEATSHOCK70"/>
</dbReference>
<comment type="similarity">
    <text evidence="1">Belongs to the heat shock protein 70 family.</text>
</comment>
<dbReference type="Proteomes" id="UP000319731">
    <property type="component" value="Unassembled WGS sequence"/>
</dbReference>
<dbReference type="Pfam" id="PF00012">
    <property type="entry name" value="HSP70"/>
    <property type="match status" value="1"/>
</dbReference>
<dbReference type="FunFam" id="3.90.640.10:FF:000010">
    <property type="entry name" value="heat shock 70 kDa protein 14"/>
    <property type="match status" value="1"/>
</dbReference>
<sequence length="569" mass="61806">MEAEPEVTWIGLSLGSAYSTISVLNKDGRVEVIANADGERQIASCVTFTDFEQLAGTQAKQRGSVNPKNMAVRFLDLLGRKMDDDHVSYITKSIQVPISPKTENANTPVFEITTEPKWDEPPVTVQYTAIDITTRYVTHLISTAQEFLGKKIDGCVISCPVNMTPEGRLSLKLAAEKANAGKVMLVKEPAAAALAFYHYPTLLATGALPPPPSANKPDQNIVVVDFGAHHLSTTVMSSSKDLFSIIASNTTNVGGSHIDKLLASHFAIEFQRKTRMDVTESRKSMIKLQSSVESAKRLLSKIETASCHVDSLHEGVDFTGSIHRGRLEMMIEEPLTMCLASIKQTLDDAKMTAEQVDQVLLVGGSSRIPRFQAMIKSLFKSSDIRTDIESDEAISLGCAIQALIVANSNAINYIDLANDATLYANVPHVTKSIGIEVAGSVFATIIPKRAPIPVRKSLEFGLNQDSNTNSKAKEQPQRDIYLAVYEGEEKIAKQNTLIAEIVVSDLGGGGDDVPDTGAPATNGKDGKKEEPLRVEVIFTIEKDLVLRVSVLELNGPRKGHVTKHRMAVK</sequence>
<dbReference type="Gene3D" id="2.60.34.10">
    <property type="entry name" value="Substrate Binding Domain Of DNAk, Chain A, domain 1"/>
    <property type="match status" value="1"/>
</dbReference>
<dbReference type="SUPFAM" id="SSF100920">
    <property type="entry name" value="Heat shock protein 70kD (HSP70), peptide-binding domain"/>
    <property type="match status" value="1"/>
</dbReference>
<dbReference type="GO" id="GO:0005829">
    <property type="term" value="C:cytosol"/>
    <property type="evidence" value="ECO:0007669"/>
    <property type="project" value="TreeGrafter"/>
</dbReference>
<dbReference type="InterPro" id="IPR013126">
    <property type="entry name" value="Hsp_70_fam"/>
</dbReference>
<dbReference type="InterPro" id="IPR043129">
    <property type="entry name" value="ATPase_NBD"/>
</dbReference>
<evidence type="ECO:0000256" key="3">
    <source>
        <dbReference type="ARBA" id="ARBA00022840"/>
    </source>
</evidence>
<keyword evidence="5" id="KW-1185">Reference proteome</keyword>
<dbReference type="EMBL" id="QEAO01000086">
    <property type="protein sequence ID" value="TPX30204.1"/>
    <property type="molecule type" value="Genomic_DNA"/>
</dbReference>
<protein>
    <submittedName>
        <fullName evidence="4">Uncharacterized protein</fullName>
    </submittedName>
</protein>
<gene>
    <name evidence="4" type="ORF">SmJEL517_g06183</name>
</gene>
<dbReference type="AlphaFoldDB" id="A0A507BWJ2"/>
<keyword evidence="2" id="KW-0547">Nucleotide-binding</keyword>
<dbReference type="STRING" id="1806994.A0A507BWJ2"/>
<dbReference type="OrthoDB" id="29851at2759"/>
<dbReference type="GO" id="GO:0005524">
    <property type="term" value="F:ATP binding"/>
    <property type="evidence" value="ECO:0007669"/>
    <property type="project" value="UniProtKB-KW"/>
</dbReference>
<dbReference type="Gene3D" id="3.30.420.40">
    <property type="match status" value="2"/>
</dbReference>
<dbReference type="PANTHER" id="PTHR45639:SF32">
    <property type="entry name" value="HEAT SHOCK PROTEIN PDR13"/>
    <property type="match status" value="1"/>
</dbReference>
<dbReference type="GO" id="GO:0005634">
    <property type="term" value="C:nucleus"/>
    <property type="evidence" value="ECO:0007669"/>
    <property type="project" value="TreeGrafter"/>
</dbReference>
<dbReference type="Gene3D" id="3.30.30.30">
    <property type="match status" value="1"/>
</dbReference>
<accession>A0A507BWJ2</accession>
<evidence type="ECO:0000313" key="4">
    <source>
        <dbReference type="EMBL" id="TPX30204.1"/>
    </source>
</evidence>
<dbReference type="Gene3D" id="3.90.640.10">
    <property type="entry name" value="Actin, Chain A, domain 4"/>
    <property type="match status" value="1"/>
</dbReference>
<evidence type="ECO:0000256" key="1">
    <source>
        <dbReference type="ARBA" id="ARBA00007381"/>
    </source>
</evidence>
<dbReference type="GeneID" id="42007406"/>
<evidence type="ECO:0000313" key="5">
    <source>
        <dbReference type="Proteomes" id="UP000319731"/>
    </source>
</evidence>
<proteinExistence type="inferred from homology"/>